<dbReference type="InterPro" id="IPR017441">
    <property type="entry name" value="Protein_kinase_ATP_BS"/>
</dbReference>
<dbReference type="PANTHER" id="PTHR44329">
    <property type="entry name" value="SERINE/THREONINE-PROTEIN KINASE TNNI3K-RELATED"/>
    <property type="match status" value="1"/>
</dbReference>
<dbReference type="InterPro" id="IPR029016">
    <property type="entry name" value="GAF-like_dom_sf"/>
</dbReference>
<dbReference type="EMBL" id="BDRX01000019">
    <property type="protein sequence ID" value="GBF90788.1"/>
    <property type="molecule type" value="Genomic_DNA"/>
</dbReference>
<dbReference type="Gene3D" id="3.30.450.40">
    <property type="match status" value="1"/>
</dbReference>
<dbReference type="OrthoDB" id="548589at2759"/>
<dbReference type="Gene3D" id="1.10.510.10">
    <property type="entry name" value="Transferase(Phosphotransferase) domain 1"/>
    <property type="match status" value="1"/>
</dbReference>
<evidence type="ECO:0000256" key="2">
    <source>
        <dbReference type="ARBA" id="ARBA00022679"/>
    </source>
</evidence>
<feature type="region of interest" description="Disordered" evidence="7">
    <location>
        <begin position="1"/>
        <end position="30"/>
    </location>
</feature>
<feature type="compositionally biased region" description="Low complexity" evidence="7">
    <location>
        <begin position="503"/>
        <end position="515"/>
    </location>
</feature>
<dbReference type="PROSITE" id="PS00108">
    <property type="entry name" value="PROTEIN_KINASE_ST"/>
    <property type="match status" value="1"/>
</dbReference>
<comment type="caution">
    <text evidence="9">The sequence shown here is derived from an EMBL/GenBank/DDBJ whole genome shotgun (WGS) entry which is preliminary data.</text>
</comment>
<dbReference type="STRING" id="307507.A0A2V0NSY3"/>
<evidence type="ECO:0000313" key="10">
    <source>
        <dbReference type="Proteomes" id="UP000247498"/>
    </source>
</evidence>
<feature type="region of interest" description="Disordered" evidence="7">
    <location>
        <begin position="1087"/>
        <end position="1129"/>
    </location>
</feature>
<evidence type="ECO:0000256" key="5">
    <source>
        <dbReference type="ARBA" id="ARBA00022840"/>
    </source>
</evidence>
<dbReference type="PROSITE" id="PS50011">
    <property type="entry name" value="PROTEIN_KINASE_DOM"/>
    <property type="match status" value="1"/>
</dbReference>
<dbReference type="SUPFAM" id="SSF56112">
    <property type="entry name" value="Protein kinase-like (PK-like)"/>
    <property type="match status" value="1"/>
</dbReference>
<evidence type="ECO:0000256" key="6">
    <source>
        <dbReference type="PROSITE-ProRule" id="PRU10141"/>
    </source>
</evidence>
<evidence type="ECO:0000256" key="7">
    <source>
        <dbReference type="SAM" id="MobiDB-lite"/>
    </source>
</evidence>
<evidence type="ECO:0000259" key="8">
    <source>
        <dbReference type="PROSITE" id="PS50011"/>
    </source>
</evidence>
<feature type="binding site" evidence="6">
    <location>
        <position position="666"/>
    </location>
    <ligand>
        <name>ATP</name>
        <dbReference type="ChEBI" id="CHEBI:30616"/>
    </ligand>
</feature>
<feature type="region of interest" description="Disordered" evidence="7">
    <location>
        <begin position="327"/>
        <end position="347"/>
    </location>
</feature>
<feature type="domain" description="Protein kinase" evidence="8">
    <location>
        <begin position="639"/>
        <end position="1006"/>
    </location>
</feature>
<organism evidence="9 10">
    <name type="scientific">Raphidocelis subcapitata</name>
    <dbReference type="NCBI Taxonomy" id="307507"/>
    <lineage>
        <taxon>Eukaryota</taxon>
        <taxon>Viridiplantae</taxon>
        <taxon>Chlorophyta</taxon>
        <taxon>core chlorophytes</taxon>
        <taxon>Chlorophyceae</taxon>
        <taxon>CS clade</taxon>
        <taxon>Sphaeropleales</taxon>
        <taxon>Selenastraceae</taxon>
        <taxon>Raphidocelis</taxon>
    </lineage>
</organism>
<feature type="compositionally biased region" description="Low complexity" evidence="7">
    <location>
        <begin position="1104"/>
        <end position="1114"/>
    </location>
</feature>
<dbReference type="GO" id="GO:0004674">
    <property type="term" value="F:protein serine/threonine kinase activity"/>
    <property type="evidence" value="ECO:0007669"/>
    <property type="project" value="UniProtKB-KW"/>
</dbReference>
<evidence type="ECO:0000256" key="3">
    <source>
        <dbReference type="ARBA" id="ARBA00022741"/>
    </source>
</evidence>
<dbReference type="InterPro" id="IPR051681">
    <property type="entry name" value="Ser/Thr_Kinases-Pseudokinases"/>
</dbReference>
<dbReference type="Proteomes" id="UP000247498">
    <property type="component" value="Unassembled WGS sequence"/>
</dbReference>
<feature type="compositionally biased region" description="Pro residues" evidence="7">
    <location>
        <begin position="1115"/>
        <end position="1124"/>
    </location>
</feature>
<dbReference type="InterPro" id="IPR011009">
    <property type="entry name" value="Kinase-like_dom_sf"/>
</dbReference>
<dbReference type="Pfam" id="PF07714">
    <property type="entry name" value="PK_Tyr_Ser-Thr"/>
    <property type="match status" value="2"/>
</dbReference>
<feature type="region of interest" description="Disordered" evidence="7">
    <location>
        <begin position="534"/>
        <end position="588"/>
    </location>
</feature>
<dbReference type="InterPro" id="IPR001245">
    <property type="entry name" value="Ser-Thr/Tyr_kinase_cat_dom"/>
</dbReference>
<keyword evidence="2" id="KW-0808">Transferase</keyword>
<dbReference type="PROSITE" id="PS00107">
    <property type="entry name" value="PROTEIN_KINASE_ATP"/>
    <property type="match status" value="1"/>
</dbReference>
<feature type="compositionally biased region" description="Low complexity" evidence="7">
    <location>
        <begin position="1011"/>
        <end position="1032"/>
    </location>
</feature>
<evidence type="ECO:0000313" key="9">
    <source>
        <dbReference type="EMBL" id="GBF90788.1"/>
    </source>
</evidence>
<dbReference type="Gene3D" id="3.30.200.20">
    <property type="entry name" value="Phosphorylase Kinase, domain 1"/>
    <property type="match status" value="1"/>
</dbReference>
<gene>
    <name evidence="9" type="ORF">Rsub_03089</name>
</gene>
<dbReference type="GO" id="GO:0005524">
    <property type="term" value="F:ATP binding"/>
    <property type="evidence" value="ECO:0007669"/>
    <property type="project" value="UniProtKB-UniRule"/>
</dbReference>
<protein>
    <recommendedName>
        <fullName evidence="8">Protein kinase domain-containing protein</fullName>
    </recommendedName>
</protein>
<feature type="region of interest" description="Disordered" evidence="7">
    <location>
        <begin position="480"/>
        <end position="515"/>
    </location>
</feature>
<evidence type="ECO:0000256" key="4">
    <source>
        <dbReference type="ARBA" id="ARBA00022777"/>
    </source>
</evidence>
<accession>A0A2V0NSY3</accession>
<dbReference type="InterPro" id="IPR000719">
    <property type="entry name" value="Prot_kinase_dom"/>
</dbReference>
<dbReference type="SMART" id="SM00220">
    <property type="entry name" value="S_TKc"/>
    <property type="match status" value="1"/>
</dbReference>
<feature type="region of interest" description="Disordered" evidence="7">
    <location>
        <begin position="1011"/>
        <end position="1046"/>
    </location>
</feature>
<dbReference type="InParanoid" id="A0A2V0NSY3"/>
<keyword evidence="5 6" id="KW-0067">ATP-binding</keyword>
<keyword evidence="3 6" id="KW-0547">Nucleotide-binding</keyword>
<dbReference type="PANTHER" id="PTHR44329:SF214">
    <property type="entry name" value="PROTEIN KINASE DOMAIN-CONTAINING PROTEIN"/>
    <property type="match status" value="1"/>
</dbReference>
<reference evidence="9 10" key="1">
    <citation type="journal article" date="2018" name="Sci. Rep.">
        <title>Raphidocelis subcapitata (=Pseudokirchneriella subcapitata) provides an insight into genome evolution and environmental adaptations in the Sphaeropleales.</title>
        <authorList>
            <person name="Suzuki S."/>
            <person name="Yamaguchi H."/>
            <person name="Nakajima N."/>
            <person name="Kawachi M."/>
        </authorList>
    </citation>
    <scope>NUCLEOTIDE SEQUENCE [LARGE SCALE GENOMIC DNA]</scope>
    <source>
        <strain evidence="9 10">NIES-35</strain>
    </source>
</reference>
<keyword evidence="4" id="KW-0418">Kinase</keyword>
<feature type="compositionally biased region" description="Pro residues" evidence="7">
    <location>
        <begin position="1091"/>
        <end position="1103"/>
    </location>
</feature>
<proteinExistence type="predicted"/>
<keyword evidence="1" id="KW-0723">Serine/threonine-protein kinase</keyword>
<feature type="compositionally biased region" description="Low complexity" evidence="7">
    <location>
        <begin position="1"/>
        <end position="16"/>
    </location>
</feature>
<dbReference type="InterPro" id="IPR008271">
    <property type="entry name" value="Ser/Thr_kinase_AS"/>
</dbReference>
<feature type="compositionally biased region" description="Polar residues" evidence="7">
    <location>
        <begin position="330"/>
        <end position="346"/>
    </location>
</feature>
<feature type="compositionally biased region" description="Basic and acidic residues" evidence="7">
    <location>
        <begin position="551"/>
        <end position="565"/>
    </location>
</feature>
<sequence length="1145" mass="114887">MGACASRPSGPASAAPRYDDGHAPQPQRNPWIVKGHQAGAVSPVAGPPAAATAAGVSAGANLVHRIHELQQDLGLLSTQPLLALSEAAELLVARMGVDFAGVCAYPACDPDCDVSCSDWRLDSAPDCCAVLLAASGAGAGALSRHTVMRGRGWAAACLAAGGATRLAVPDAARREADPPRDFSILHRSAGLRSFAAVLIGPPAHPFGVLLLGRRAPNGFDDDWSAVWPPAAATALLQRLRSSQAAQAVASIRAIEAAQDPVDAISAALSAGSRFLFAAANVPMRLRLALLLPPPPGGCEAGAALVFEPASSAASGLEFGGCSGGGGGSSNRLSNDSTRTAASAQSNCGGGSYTSGVLLAEQGADVAVRELPLANTLLAGAISLGKARFVSDVSSYLQNCPNPARDVLTHASRPVSSIVVVPLLAAPGGGAFGALYFSHEDAPCDFSNVQEPILGFVHAVTPALHAKLAGRAEELKATAAEGSCKDASVSGSVRDGSAHGGAFGPRAPAGAPGSALASAAAPRARASTGRHVIFEISSSESEADDGEYAAAGRDDDYGGTAEDFKGAEPSGWPNASPSGPGSTGGLEASSVSASFASGSAARLSKVSARRLCTEAMMRVLQHDIRRSRRRSLELEALSDLQISEPLGHGGYGCVFRGTWHGVPAAIKVMHARQTNAAALSDAMEMAVLSSVAHPGIVQVYSCLTDMVLCEGEGGSSIGSSWSSAIGSSIDFEGICNAAPPAAAAAAGFAAGRAPDAPRAGAGFAAAAPGAGAGAGTGTGAAACGGGGLLARGPRFRHLLPGEESEAPVYNIICMEYADGGTLKDAIARGAFHRRLPSGAVGVDLAAVLEVLIDLAHSLDYLHSSNLLHGDVKLDNVLLKSEAGRRMGFVCKLADFGLCRILSDDVINHSGAGTVDHLAPEMLYPGTRVTSAVDVYAFGITLYEIYTGRAPYPGLSAEATAAAVRGGARPTFPPGAPASFAQLASACWTDSAEARPAFGEVVAALRRMAARVGVAAPPQPQPQQQQQQQQQQPQPQRPRPPAAAAAAAAAAAMAAAELQAAQLSAELRDAAAAAAAAATAAAVDAAKRASAPLPSPPAAPVPTPSRPMRSSATPAAAAPPPPPPPAALLAPARAAAAAAAALAGAFN</sequence>
<keyword evidence="10" id="KW-1185">Reference proteome</keyword>
<name>A0A2V0NSY3_9CHLO</name>
<evidence type="ECO:0000256" key="1">
    <source>
        <dbReference type="ARBA" id="ARBA00022527"/>
    </source>
</evidence>
<dbReference type="AlphaFoldDB" id="A0A2V0NSY3"/>